<gene>
    <name evidence="2" type="ORF">N780_05310</name>
</gene>
<keyword evidence="3" id="KW-1185">Reference proteome</keyword>
<reference evidence="2 3" key="1">
    <citation type="submission" date="2013-08" db="EMBL/GenBank/DDBJ databases">
        <title>Genome of Pontibacillus chungwhensis.</title>
        <authorList>
            <person name="Wang Q."/>
            <person name="Wang G."/>
        </authorList>
    </citation>
    <scope>NUCLEOTIDE SEQUENCE [LARGE SCALE GENOMIC DNA]</scope>
    <source>
        <strain evidence="2 3">BH030062</strain>
    </source>
</reference>
<dbReference type="AlphaFoldDB" id="A0A0A2UQ52"/>
<dbReference type="EMBL" id="AVBG01000013">
    <property type="protein sequence ID" value="KGP90397.1"/>
    <property type="molecule type" value="Genomic_DNA"/>
</dbReference>
<evidence type="ECO:0000313" key="3">
    <source>
        <dbReference type="Proteomes" id="UP000030153"/>
    </source>
</evidence>
<accession>A0A0A2UQ52</accession>
<dbReference type="Proteomes" id="UP000030153">
    <property type="component" value="Unassembled WGS sequence"/>
</dbReference>
<evidence type="ECO:0000256" key="1">
    <source>
        <dbReference type="SAM" id="Phobius"/>
    </source>
</evidence>
<proteinExistence type="predicted"/>
<feature type="transmembrane region" description="Helical" evidence="1">
    <location>
        <begin position="69"/>
        <end position="91"/>
    </location>
</feature>
<dbReference type="STRING" id="1385513.N780_05310"/>
<sequence>MLENWDSWTLGKVLTLLLTLGILMIWMQIAVYHHRGKFHKWQMWIPVFALPFFALTSFLVVVFPYSWAGWLQTIMCSLIILAGLYGGMLHIRAIAGRTGGLRYENLQLGPPFVLPFTVAAFAVIQLFNLWY</sequence>
<dbReference type="eggNOG" id="ENOG5032WZK">
    <property type="taxonomic scope" value="Bacteria"/>
</dbReference>
<keyword evidence="1" id="KW-0812">Transmembrane</keyword>
<name>A0A0A2UQ52_9BACI</name>
<keyword evidence="1" id="KW-0472">Membrane</keyword>
<dbReference type="RefSeq" id="WP_036785960.1">
    <property type="nucleotide sequence ID" value="NZ_AVBG01000013.1"/>
</dbReference>
<feature type="transmembrane region" description="Helical" evidence="1">
    <location>
        <begin position="12"/>
        <end position="32"/>
    </location>
</feature>
<protein>
    <submittedName>
        <fullName evidence="2">Uncharacterized protein</fullName>
    </submittedName>
</protein>
<evidence type="ECO:0000313" key="2">
    <source>
        <dbReference type="EMBL" id="KGP90397.1"/>
    </source>
</evidence>
<feature type="transmembrane region" description="Helical" evidence="1">
    <location>
        <begin position="44"/>
        <end position="63"/>
    </location>
</feature>
<dbReference type="OrthoDB" id="109833at2"/>
<feature type="transmembrane region" description="Helical" evidence="1">
    <location>
        <begin position="112"/>
        <end position="130"/>
    </location>
</feature>
<comment type="caution">
    <text evidence="2">The sequence shown here is derived from an EMBL/GenBank/DDBJ whole genome shotgun (WGS) entry which is preliminary data.</text>
</comment>
<keyword evidence="1" id="KW-1133">Transmembrane helix</keyword>
<organism evidence="2 3">
    <name type="scientific">Pontibacillus chungwhensis BH030062</name>
    <dbReference type="NCBI Taxonomy" id="1385513"/>
    <lineage>
        <taxon>Bacteria</taxon>
        <taxon>Bacillati</taxon>
        <taxon>Bacillota</taxon>
        <taxon>Bacilli</taxon>
        <taxon>Bacillales</taxon>
        <taxon>Bacillaceae</taxon>
        <taxon>Pontibacillus</taxon>
    </lineage>
</organism>